<dbReference type="EMBL" id="CAJZBQ010000013">
    <property type="protein sequence ID" value="CAG9314973.1"/>
    <property type="molecule type" value="Genomic_DNA"/>
</dbReference>
<evidence type="ECO:0000313" key="2">
    <source>
        <dbReference type="Proteomes" id="UP001162131"/>
    </source>
</evidence>
<dbReference type="Proteomes" id="UP001162131">
    <property type="component" value="Unassembled WGS sequence"/>
</dbReference>
<protein>
    <submittedName>
        <fullName evidence="1">Uncharacterized protein</fullName>
    </submittedName>
</protein>
<comment type="caution">
    <text evidence="1">The sequence shown here is derived from an EMBL/GenBank/DDBJ whole genome shotgun (WGS) entry which is preliminary data.</text>
</comment>
<keyword evidence="2" id="KW-1185">Reference proteome</keyword>
<reference evidence="1" key="1">
    <citation type="submission" date="2021-09" db="EMBL/GenBank/DDBJ databases">
        <authorList>
            <consortium name="AG Swart"/>
            <person name="Singh M."/>
            <person name="Singh A."/>
            <person name="Seah K."/>
            <person name="Emmerich C."/>
        </authorList>
    </citation>
    <scope>NUCLEOTIDE SEQUENCE</scope>
    <source>
        <strain evidence="1">ATCC30299</strain>
    </source>
</reference>
<dbReference type="AlphaFoldDB" id="A0AAU9ILN1"/>
<gene>
    <name evidence="1" type="ORF">BSTOLATCC_MIC12751</name>
</gene>
<name>A0AAU9ILN1_9CILI</name>
<proteinExistence type="predicted"/>
<organism evidence="1 2">
    <name type="scientific">Blepharisma stoltei</name>
    <dbReference type="NCBI Taxonomy" id="1481888"/>
    <lineage>
        <taxon>Eukaryota</taxon>
        <taxon>Sar</taxon>
        <taxon>Alveolata</taxon>
        <taxon>Ciliophora</taxon>
        <taxon>Postciliodesmatophora</taxon>
        <taxon>Heterotrichea</taxon>
        <taxon>Heterotrichida</taxon>
        <taxon>Blepharismidae</taxon>
        <taxon>Blepharisma</taxon>
    </lineage>
</organism>
<sequence length="237" mass="27978">MLLHKIKEGWLALNPRYKPYFLKSLSATERIALIAKQNPGPEPLSLMSRIIFKRREMIRAYEVSAFAKLSEYLKTKFWLLKLHLNKKFQDVVYLSFARSRRFFKFWWIFIGFIFGETIADAEALPGGAEWTMNFFMQPKVHWMLQYIAENTSTKGHPQYLRHDNLQQSIERIMVQGIEQEELDSLSWILLATQFASMQEDEFSYYSFHFAHLKNHQAVGAHSLQPIDTNEAARMFTK</sequence>
<evidence type="ECO:0000313" key="1">
    <source>
        <dbReference type="EMBL" id="CAG9314973.1"/>
    </source>
</evidence>
<accession>A0AAU9ILN1</accession>